<keyword evidence="4" id="KW-0520">NAD</keyword>
<evidence type="ECO:0000256" key="4">
    <source>
        <dbReference type="ARBA" id="ARBA00023027"/>
    </source>
</evidence>
<dbReference type="CDD" id="cd00464">
    <property type="entry name" value="SK"/>
    <property type="match status" value="1"/>
</dbReference>
<keyword evidence="7" id="KW-0479">Metal-binding</keyword>
<dbReference type="UniPathway" id="UPA00053">
    <property type="reaction ID" value="UER00088"/>
</dbReference>
<evidence type="ECO:0000256" key="7">
    <source>
        <dbReference type="HAMAP-Rule" id="MF_00109"/>
    </source>
</evidence>
<proteinExistence type="inferred from homology"/>
<organism evidence="10 11">
    <name type="scientific">Desulfarculus baarsii (strain ATCC 33931 / DSM 2075 / LMG 7858 / VKM B-1802 / 2st14)</name>
    <dbReference type="NCBI Taxonomy" id="644282"/>
    <lineage>
        <taxon>Bacteria</taxon>
        <taxon>Pseudomonadati</taxon>
        <taxon>Thermodesulfobacteriota</taxon>
        <taxon>Desulfarculia</taxon>
        <taxon>Desulfarculales</taxon>
        <taxon>Desulfarculaceae</taxon>
        <taxon>Desulfarculus</taxon>
    </lineage>
</organism>
<dbReference type="GO" id="GO:0004765">
    <property type="term" value="F:shikimate kinase activity"/>
    <property type="evidence" value="ECO:0007669"/>
    <property type="project" value="UniProtKB-UniRule"/>
</dbReference>
<feature type="domain" description="3-dehydroquinate synthase C-terminal" evidence="9">
    <location>
        <begin position="342"/>
        <end position="483"/>
    </location>
</feature>
<dbReference type="STRING" id="644282.Deba_3218"/>
<dbReference type="GO" id="GO:0005737">
    <property type="term" value="C:cytoplasm"/>
    <property type="evidence" value="ECO:0007669"/>
    <property type="project" value="UniProtKB-SubCell"/>
</dbReference>
<dbReference type="InterPro" id="IPR050071">
    <property type="entry name" value="Dehydroquinate_synthase"/>
</dbReference>
<dbReference type="PANTHER" id="PTHR43622">
    <property type="entry name" value="3-DEHYDROQUINATE SYNTHASE"/>
    <property type="match status" value="1"/>
</dbReference>
<evidence type="ECO:0000256" key="6">
    <source>
        <dbReference type="ARBA" id="ARBA00023239"/>
    </source>
</evidence>
<comment type="cofactor">
    <cofactor evidence="1">
        <name>NAD(+)</name>
        <dbReference type="ChEBI" id="CHEBI:57540"/>
    </cofactor>
</comment>
<evidence type="ECO:0000256" key="5">
    <source>
        <dbReference type="ARBA" id="ARBA00023141"/>
    </source>
</evidence>
<dbReference type="GO" id="GO:0000287">
    <property type="term" value="F:magnesium ion binding"/>
    <property type="evidence" value="ECO:0007669"/>
    <property type="project" value="UniProtKB-UniRule"/>
</dbReference>
<name>E1QLY6_DESB2</name>
<keyword evidence="3 7" id="KW-0028">Amino-acid biosynthesis</keyword>
<dbReference type="Pfam" id="PF01761">
    <property type="entry name" value="DHQ_synthase"/>
    <property type="match status" value="1"/>
</dbReference>
<comment type="function">
    <text evidence="7">Catalyzes the specific phosphorylation of the 3-hydroxyl group of shikimic acid using ATP as a cosubstrate.</text>
</comment>
<dbReference type="InterPro" id="IPR027417">
    <property type="entry name" value="P-loop_NTPase"/>
</dbReference>
<reference evidence="10 11" key="1">
    <citation type="journal article" date="2010" name="Stand. Genomic Sci.">
        <title>Complete genome sequence of Desulfarculus baarsii type strain (2st14).</title>
        <authorList>
            <person name="Sun H."/>
            <person name="Spring S."/>
            <person name="Lapidus A."/>
            <person name="Davenport K."/>
            <person name="Del Rio T.G."/>
            <person name="Tice H."/>
            <person name="Nolan M."/>
            <person name="Copeland A."/>
            <person name="Cheng J.F."/>
            <person name="Lucas S."/>
            <person name="Tapia R."/>
            <person name="Goodwin L."/>
            <person name="Pitluck S."/>
            <person name="Ivanova N."/>
            <person name="Pagani I."/>
            <person name="Mavromatis K."/>
            <person name="Ovchinnikova G."/>
            <person name="Pati A."/>
            <person name="Chen A."/>
            <person name="Palaniappan K."/>
            <person name="Hauser L."/>
            <person name="Chang Y.J."/>
            <person name="Jeffries C.D."/>
            <person name="Detter J.C."/>
            <person name="Han C."/>
            <person name="Rohde M."/>
            <person name="Brambilla E."/>
            <person name="Goker M."/>
            <person name="Woyke T."/>
            <person name="Bristow J."/>
            <person name="Eisen J.A."/>
            <person name="Markowitz V."/>
            <person name="Hugenholtz P."/>
            <person name="Kyrpides N.C."/>
            <person name="Klenk H.P."/>
            <person name="Land M."/>
        </authorList>
    </citation>
    <scope>NUCLEOTIDE SEQUENCE [LARGE SCALE GENOMIC DNA]</scope>
    <source>
        <strain evidence="11">ATCC 33931 / DSM 2075 / LMG 7858 / VKM B-1802 / 2st14</strain>
    </source>
</reference>
<keyword evidence="2 7" id="KW-0963">Cytoplasm</keyword>
<dbReference type="SUPFAM" id="SSF52540">
    <property type="entry name" value="P-loop containing nucleoside triphosphate hydrolases"/>
    <property type="match status" value="1"/>
</dbReference>
<sequence>MPENIFLTGFMGSGKSTVGALLARAMGRKFVDMDSELTRHFGQPIAEVFAQRGEAAFRQAESALLARLSRRRGLVAATGGGVAANPANRALMRADGGRIVWLRAGLEHCARRLGPLETAARPLWRDAAAVERLFAQRQEAYADCDHAVDTEGLLPQQAAAAVLAAITPQRVFDAGLEGKRCPVTATFQAPAKLAELCAGRRVIVLSESRVAGLHLARLCAGLQPAAQVILPPGEATKTLAGARRVYDALLAANVERGDLLVAIGGGMITDLGAFVAATYKRGMDFILVSTSLLGCVDASVGGKAAVNLPAAKNIVGLFTAPLAVVLDLWALSTLPRAQRAEGLAEAYKTGLIGRPELFDLVDQRLEALLAGDLGGLAACAHLAAETKARVVSADFREKGPRRVLNLGHTYGHAVESWHNYKISHGRAVAVGMIVAARLSLERGLLAADLAQRVIDVCARLRGRPVALPPVEQAWPIMQNDKKNAGGKVVFVLLEGVGRPLVVDDLTPDELARALAALEAV</sequence>
<feature type="binding site" evidence="7">
    <location>
        <position position="121"/>
    </location>
    <ligand>
        <name>ATP</name>
        <dbReference type="ChEBI" id="CHEBI:30616"/>
    </ligand>
</feature>
<evidence type="ECO:0000259" key="9">
    <source>
        <dbReference type="Pfam" id="PF24621"/>
    </source>
</evidence>
<dbReference type="Gene3D" id="3.40.50.1970">
    <property type="match status" value="1"/>
</dbReference>
<keyword evidence="7" id="KW-0547">Nucleotide-binding</keyword>
<feature type="binding site" evidence="7">
    <location>
        <position position="34"/>
    </location>
    <ligand>
        <name>substrate</name>
    </ligand>
</feature>
<comment type="similarity">
    <text evidence="7">Belongs to the shikimate kinase family.</text>
</comment>
<dbReference type="GO" id="GO:0003856">
    <property type="term" value="F:3-dehydroquinate synthase activity"/>
    <property type="evidence" value="ECO:0007669"/>
    <property type="project" value="TreeGrafter"/>
</dbReference>
<comment type="subcellular location">
    <subcellularLocation>
        <location evidence="7">Cytoplasm</location>
    </subcellularLocation>
</comment>
<comment type="subunit">
    <text evidence="7">Monomer.</text>
</comment>
<dbReference type="Proteomes" id="UP000009047">
    <property type="component" value="Chromosome"/>
</dbReference>
<feature type="binding site" evidence="7">
    <location>
        <position position="137"/>
    </location>
    <ligand>
        <name>substrate</name>
    </ligand>
</feature>
<evidence type="ECO:0000256" key="1">
    <source>
        <dbReference type="ARBA" id="ARBA00001911"/>
    </source>
</evidence>
<dbReference type="eggNOG" id="COG0703">
    <property type="taxonomic scope" value="Bacteria"/>
</dbReference>
<keyword evidence="5 7" id="KW-0057">Aromatic amino acid biosynthesis</keyword>
<comment type="catalytic activity">
    <reaction evidence="7">
        <text>shikimate + ATP = 3-phosphoshikimate + ADP + H(+)</text>
        <dbReference type="Rhea" id="RHEA:13121"/>
        <dbReference type="ChEBI" id="CHEBI:15378"/>
        <dbReference type="ChEBI" id="CHEBI:30616"/>
        <dbReference type="ChEBI" id="CHEBI:36208"/>
        <dbReference type="ChEBI" id="CHEBI:145989"/>
        <dbReference type="ChEBI" id="CHEBI:456216"/>
        <dbReference type="EC" id="2.7.1.71"/>
    </reaction>
</comment>
<keyword evidence="7" id="KW-0067">ATP-binding</keyword>
<feature type="binding site" evidence="7">
    <location>
        <position position="58"/>
    </location>
    <ligand>
        <name>substrate</name>
    </ligand>
</feature>
<dbReference type="GO" id="GO:0005524">
    <property type="term" value="F:ATP binding"/>
    <property type="evidence" value="ECO:0007669"/>
    <property type="project" value="UniProtKB-UniRule"/>
</dbReference>
<dbReference type="SUPFAM" id="SSF56796">
    <property type="entry name" value="Dehydroquinate synthase-like"/>
    <property type="match status" value="1"/>
</dbReference>
<comment type="caution">
    <text evidence="7">Lacks conserved residue(s) required for the propagation of feature annotation.</text>
</comment>
<dbReference type="GO" id="GO:0009423">
    <property type="term" value="P:chorismate biosynthetic process"/>
    <property type="evidence" value="ECO:0007669"/>
    <property type="project" value="UniProtKB-UniRule"/>
</dbReference>
<evidence type="ECO:0000313" key="10">
    <source>
        <dbReference type="EMBL" id="ADK86571.1"/>
    </source>
</evidence>
<dbReference type="CDD" id="cd08195">
    <property type="entry name" value="DHQS"/>
    <property type="match status" value="1"/>
</dbReference>
<dbReference type="InterPro" id="IPR056179">
    <property type="entry name" value="DHQS_C"/>
</dbReference>
<comment type="cofactor">
    <cofactor evidence="7">
        <name>Mg(2+)</name>
        <dbReference type="ChEBI" id="CHEBI:18420"/>
    </cofactor>
    <text evidence="7">Binds 1 Mg(2+) ion per subunit.</text>
</comment>
<feature type="binding site" evidence="7">
    <location>
        <position position="80"/>
    </location>
    <ligand>
        <name>substrate</name>
    </ligand>
</feature>
<feature type="domain" description="3-dehydroquinate synthase N-terminal" evidence="8">
    <location>
        <begin position="228"/>
        <end position="338"/>
    </location>
</feature>
<dbReference type="InterPro" id="IPR031322">
    <property type="entry name" value="Shikimate/glucono_kinase"/>
</dbReference>
<dbReference type="Gene3D" id="1.20.1090.10">
    <property type="entry name" value="Dehydroquinate synthase-like - alpha domain"/>
    <property type="match status" value="1"/>
</dbReference>
<dbReference type="HOGENOM" id="CLU_001201_5_1_7"/>
<dbReference type="GO" id="GO:0008652">
    <property type="term" value="P:amino acid biosynthetic process"/>
    <property type="evidence" value="ECO:0007669"/>
    <property type="project" value="UniProtKB-KW"/>
</dbReference>
<feature type="binding site" evidence="7">
    <location>
        <position position="16"/>
    </location>
    <ligand>
        <name>Mg(2+)</name>
        <dbReference type="ChEBI" id="CHEBI:18420"/>
    </ligand>
</feature>
<dbReference type="OrthoDB" id="9806583at2"/>
<dbReference type="RefSeq" id="WP_013260007.1">
    <property type="nucleotide sequence ID" value="NC_014365.1"/>
</dbReference>
<dbReference type="EC" id="2.7.1.71" evidence="7"/>
<dbReference type="GO" id="GO:0009073">
    <property type="term" value="P:aromatic amino acid family biosynthetic process"/>
    <property type="evidence" value="ECO:0007669"/>
    <property type="project" value="UniProtKB-KW"/>
</dbReference>
<dbReference type="PANTHER" id="PTHR43622:SF7">
    <property type="entry name" value="3-DEHYDROQUINATE SYNTHASE, CHLOROPLASTIC"/>
    <property type="match status" value="1"/>
</dbReference>
<comment type="pathway">
    <text evidence="7">Metabolic intermediate biosynthesis; chorismate biosynthesis; chorismate from D-erythrose 4-phosphate and phosphoenolpyruvate: step 5/7.</text>
</comment>
<keyword evidence="7 10" id="KW-0808">Transferase</keyword>
<dbReference type="HAMAP" id="MF_00109">
    <property type="entry name" value="Shikimate_kinase"/>
    <property type="match status" value="1"/>
</dbReference>
<accession>E1QLY6</accession>
<dbReference type="PRINTS" id="PR01100">
    <property type="entry name" value="SHIKIMTKNASE"/>
</dbReference>
<keyword evidence="7 10" id="KW-0418">Kinase</keyword>
<evidence type="ECO:0000259" key="8">
    <source>
        <dbReference type="Pfam" id="PF01761"/>
    </source>
</evidence>
<dbReference type="Gene3D" id="3.40.50.300">
    <property type="entry name" value="P-loop containing nucleotide triphosphate hydrolases"/>
    <property type="match status" value="1"/>
</dbReference>
<protein>
    <recommendedName>
        <fullName evidence="7">Shikimate kinase</fullName>
        <shortName evidence="7">SK</shortName>
        <ecNumber evidence="7">2.7.1.71</ecNumber>
    </recommendedName>
</protein>
<dbReference type="EMBL" id="CP002085">
    <property type="protein sequence ID" value="ADK86571.1"/>
    <property type="molecule type" value="Genomic_DNA"/>
</dbReference>
<dbReference type="Pfam" id="PF24621">
    <property type="entry name" value="DHQS_C"/>
    <property type="match status" value="1"/>
</dbReference>
<keyword evidence="7" id="KW-0460">Magnesium</keyword>
<dbReference type="InterPro" id="IPR000623">
    <property type="entry name" value="Shikimate_kinase/TSH1"/>
</dbReference>
<dbReference type="InterPro" id="IPR030960">
    <property type="entry name" value="DHQS/DOIS_N"/>
</dbReference>
<keyword evidence="11" id="KW-1185">Reference proteome</keyword>
<dbReference type="eggNOG" id="COG0337">
    <property type="taxonomic scope" value="Bacteria"/>
</dbReference>
<feature type="binding site" evidence="7">
    <location>
        <begin position="12"/>
        <end position="17"/>
    </location>
    <ligand>
        <name>ATP</name>
        <dbReference type="ChEBI" id="CHEBI:30616"/>
    </ligand>
</feature>
<gene>
    <name evidence="7" type="primary">aroK</name>
    <name evidence="10" type="ordered locus">Deba_3218</name>
</gene>
<evidence type="ECO:0000313" key="11">
    <source>
        <dbReference type="Proteomes" id="UP000009047"/>
    </source>
</evidence>
<evidence type="ECO:0000256" key="2">
    <source>
        <dbReference type="ARBA" id="ARBA00022490"/>
    </source>
</evidence>
<keyword evidence="6 10" id="KW-0456">Lyase</keyword>
<dbReference type="Pfam" id="PF01202">
    <property type="entry name" value="SKI"/>
    <property type="match status" value="1"/>
</dbReference>
<evidence type="ECO:0000256" key="3">
    <source>
        <dbReference type="ARBA" id="ARBA00022605"/>
    </source>
</evidence>
<dbReference type="AlphaFoldDB" id="E1QLY6"/>
<dbReference type="KEGG" id="dbr:Deba_3218"/>